<dbReference type="Pfam" id="PF21948">
    <property type="entry name" value="LplA-B_cat"/>
    <property type="match status" value="1"/>
</dbReference>
<evidence type="ECO:0000256" key="1">
    <source>
        <dbReference type="ARBA" id="ARBA00005085"/>
    </source>
</evidence>
<dbReference type="Gene3D" id="3.30.930.10">
    <property type="entry name" value="Bira Bifunctional Protein, Domain 2"/>
    <property type="match status" value="1"/>
</dbReference>
<comment type="caution">
    <text evidence="4">The sequence shown here is derived from an EMBL/GenBank/DDBJ whole genome shotgun (WGS) entry which is preliminary data.</text>
</comment>
<dbReference type="InterPro" id="IPR004562">
    <property type="entry name" value="LipoylTrfase_LipoateP_Ligase"/>
</dbReference>
<dbReference type="InterPro" id="IPR004143">
    <property type="entry name" value="BPL_LPL_catalytic"/>
</dbReference>
<organism evidence="4 5">
    <name type="scientific">Symbiodinium natans</name>
    <dbReference type="NCBI Taxonomy" id="878477"/>
    <lineage>
        <taxon>Eukaryota</taxon>
        <taxon>Sar</taxon>
        <taxon>Alveolata</taxon>
        <taxon>Dinophyceae</taxon>
        <taxon>Suessiales</taxon>
        <taxon>Symbiodiniaceae</taxon>
        <taxon>Symbiodinium</taxon>
    </lineage>
</organism>
<comment type="pathway">
    <text evidence="1">Protein modification; protein lipoylation via exogenous pathway; protein N(6)-(lipoyl)lysine from lipoate: step 2/2.</text>
</comment>
<feature type="domain" description="BPL/LPL catalytic" evidence="3">
    <location>
        <begin position="18"/>
        <end position="198"/>
    </location>
</feature>
<dbReference type="AlphaFoldDB" id="A0A812KS52"/>
<dbReference type="InterPro" id="IPR045864">
    <property type="entry name" value="aa-tRNA-synth_II/BPL/LPL"/>
</dbReference>
<dbReference type="GO" id="GO:0009249">
    <property type="term" value="P:protein lipoylation"/>
    <property type="evidence" value="ECO:0007669"/>
    <property type="project" value="InterPro"/>
</dbReference>
<dbReference type="Proteomes" id="UP000604046">
    <property type="component" value="Unassembled WGS sequence"/>
</dbReference>
<dbReference type="PROSITE" id="PS51733">
    <property type="entry name" value="BPL_LPL_CATALYTIC"/>
    <property type="match status" value="1"/>
</dbReference>
<keyword evidence="5" id="KW-1185">Reference proteome</keyword>
<dbReference type="PANTHER" id="PTHR12561">
    <property type="entry name" value="LIPOATE-PROTEIN LIGASE"/>
    <property type="match status" value="1"/>
</dbReference>
<dbReference type="UniPathway" id="UPA00537">
    <property type="reaction ID" value="UER00595"/>
</dbReference>
<dbReference type="OrthoDB" id="201621at2759"/>
<evidence type="ECO:0000259" key="3">
    <source>
        <dbReference type="PROSITE" id="PS51733"/>
    </source>
</evidence>
<dbReference type="SUPFAM" id="SSF55681">
    <property type="entry name" value="Class II aaRS and biotin synthetases"/>
    <property type="match status" value="1"/>
</dbReference>
<sequence>MADPRRLKVEEYLMNAVKLTAPLMSPGGNSVQVSVETTTRGYHRTASDGVDLVRRRSGGGAIFQDPGCSVFTFLFPSAEFDIDRNLETVLGALGRLGVQAEKKGRNDLTFEDKKISGSAFKHAPDRGVSLHHGTVLVDTDLTALQRYLTPDKRKLQAKGIASVGARVMNLRERFPEVSHDSLCDALVAEFRERDPACETR</sequence>
<dbReference type="GO" id="GO:0005737">
    <property type="term" value="C:cytoplasm"/>
    <property type="evidence" value="ECO:0007669"/>
    <property type="project" value="TreeGrafter"/>
</dbReference>
<dbReference type="GO" id="GO:0017118">
    <property type="term" value="F:lipoyltransferase activity"/>
    <property type="evidence" value="ECO:0007669"/>
    <property type="project" value="TreeGrafter"/>
</dbReference>
<dbReference type="EMBL" id="CAJNDS010000768">
    <property type="protein sequence ID" value="CAE7232750.1"/>
    <property type="molecule type" value="Genomic_DNA"/>
</dbReference>
<protein>
    <submittedName>
        <fullName evidence="4">LplA protein</fullName>
    </submittedName>
</protein>
<comment type="similarity">
    <text evidence="2">Belongs to the LplA family.</text>
</comment>
<accession>A0A812KS52</accession>
<proteinExistence type="inferred from homology"/>
<evidence type="ECO:0000313" key="4">
    <source>
        <dbReference type="EMBL" id="CAE7232750.1"/>
    </source>
</evidence>
<dbReference type="PANTHER" id="PTHR12561:SF3">
    <property type="entry name" value="LIPOYLTRANSFERASE 1, MITOCHONDRIAL"/>
    <property type="match status" value="1"/>
</dbReference>
<name>A0A812KS52_9DINO</name>
<evidence type="ECO:0000256" key="2">
    <source>
        <dbReference type="ARBA" id="ARBA00008242"/>
    </source>
</evidence>
<reference evidence="4" key="1">
    <citation type="submission" date="2021-02" db="EMBL/GenBank/DDBJ databases">
        <authorList>
            <person name="Dougan E. K."/>
            <person name="Rhodes N."/>
            <person name="Thang M."/>
            <person name="Chan C."/>
        </authorList>
    </citation>
    <scope>NUCLEOTIDE SEQUENCE</scope>
</reference>
<evidence type="ECO:0000313" key="5">
    <source>
        <dbReference type="Proteomes" id="UP000604046"/>
    </source>
</evidence>
<gene>
    <name evidence="4" type="primary">lplA</name>
    <name evidence="4" type="ORF">SNAT2548_LOCUS9666</name>
</gene>
<dbReference type="CDD" id="cd16443">
    <property type="entry name" value="LplA"/>
    <property type="match status" value="1"/>
</dbReference>